<evidence type="ECO:0008006" key="3">
    <source>
        <dbReference type="Google" id="ProtNLM"/>
    </source>
</evidence>
<gene>
    <name evidence="2" type="ORF">OCBIM_22019671mg</name>
</gene>
<dbReference type="EMBL" id="KQ418794">
    <property type="protein sequence ID" value="KOF85826.1"/>
    <property type="molecule type" value="Genomic_DNA"/>
</dbReference>
<dbReference type="PANTHER" id="PTHR37984:SF5">
    <property type="entry name" value="PROTEIN NYNRIN-LIKE"/>
    <property type="match status" value="1"/>
</dbReference>
<dbReference type="OrthoDB" id="10057092at2759"/>
<proteinExistence type="predicted"/>
<dbReference type="Gene3D" id="4.10.60.10">
    <property type="entry name" value="Zinc finger, CCHC-type"/>
    <property type="match status" value="1"/>
</dbReference>
<dbReference type="AlphaFoldDB" id="A0A0L8H963"/>
<evidence type="ECO:0000256" key="1">
    <source>
        <dbReference type="SAM" id="MobiDB-lite"/>
    </source>
</evidence>
<dbReference type="SUPFAM" id="SSF56672">
    <property type="entry name" value="DNA/RNA polymerases"/>
    <property type="match status" value="1"/>
</dbReference>
<accession>A0A0L8H963</accession>
<dbReference type="Gene3D" id="3.10.10.10">
    <property type="entry name" value="HIV Type 1 Reverse Transcriptase, subunit A, domain 1"/>
    <property type="match status" value="1"/>
</dbReference>
<dbReference type="InterPro" id="IPR043502">
    <property type="entry name" value="DNA/RNA_pol_sf"/>
</dbReference>
<dbReference type="InterPro" id="IPR050951">
    <property type="entry name" value="Retrovirus_Pol_polyprotein"/>
</dbReference>
<name>A0A0L8H963_OCTBM</name>
<evidence type="ECO:0000313" key="2">
    <source>
        <dbReference type="EMBL" id="KOF85826.1"/>
    </source>
</evidence>
<dbReference type="PANTHER" id="PTHR37984">
    <property type="entry name" value="PROTEIN CBG26694"/>
    <property type="match status" value="1"/>
</dbReference>
<dbReference type="STRING" id="37653.A0A0L8H963"/>
<protein>
    <recommendedName>
        <fullName evidence="3">CCHC-type domain-containing protein</fullName>
    </recommendedName>
</protein>
<organism evidence="2">
    <name type="scientific">Octopus bimaculoides</name>
    <name type="common">California two-spotted octopus</name>
    <dbReference type="NCBI Taxonomy" id="37653"/>
    <lineage>
        <taxon>Eukaryota</taxon>
        <taxon>Metazoa</taxon>
        <taxon>Spiralia</taxon>
        <taxon>Lophotrochozoa</taxon>
        <taxon>Mollusca</taxon>
        <taxon>Cephalopoda</taxon>
        <taxon>Coleoidea</taxon>
        <taxon>Octopodiformes</taxon>
        <taxon>Octopoda</taxon>
        <taxon>Incirrata</taxon>
        <taxon>Octopodidae</taxon>
        <taxon>Octopus</taxon>
    </lineage>
</organism>
<reference evidence="2" key="1">
    <citation type="submission" date="2015-07" db="EMBL/GenBank/DDBJ databases">
        <title>MeaNS - Measles Nucleotide Surveillance Program.</title>
        <authorList>
            <person name="Tran T."/>
            <person name="Druce J."/>
        </authorList>
    </citation>
    <scope>NUCLEOTIDE SEQUENCE</scope>
    <source>
        <strain evidence="2">UCB-OBI-ISO-001</strain>
        <tissue evidence="2">Gonad</tissue>
    </source>
</reference>
<sequence>MAEKQTVELIKLFREQMDQQMQQHKRDMDTLLKLFGARQVEGDSSGYFSAASTTVSIPPFAAFDSTTELWPDYCDMQRKPGETLQELAAHIRQDAATCDFPSITNPQNEALRQRFICLVNNEAVLKALFKIKDTELDFARAIQVAIETEDAAKVAKETVYGSKTKQVYKVQQYKNKIPQKNHQQSYSTNQEKCYRCGKAHKVTDCPFKESKCHFCDKKGHFQATQTPVKRIAKAELVKAVLSEVSQDTHSLIVPITIQNRLFTMELETTTTGNFVSLSVWKQLGRPKLQDVKHRYESASKHDLPVLGTFMGQTKDPTAGKQNLIPYIVTKISDLNFLGRNAIQTLGISVDTALGLKSIDSQAKREDAEVMYPKTSSEPYVSLQQDCHKMCDEFPDLFKQELGCLKNFELEVKFKSDATPVFHKARPVPFALRVDLAKGYEEGIAKGIWKPVQFNEYGMPVVPIRKAHASNNLKLKLRICGDYSVGINDQLADHRHPMPLPVELMQKLGGGFGYTKIDLADVIPHGPMWRRHWEQLRPQYTTEEDNEPGDAENTVFQFATDHPMAISETVPLTQRQARPKTMLPVPEYEPDNPRRSKRTRKTQERLCC</sequence>
<feature type="region of interest" description="Disordered" evidence="1">
    <location>
        <begin position="566"/>
        <end position="607"/>
    </location>
</feature>